<dbReference type="RefSeq" id="WP_260976072.1">
    <property type="nucleotide sequence ID" value="NZ_JAOANI010000015.1"/>
</dbReference>
<evidence type="ECO:0000256" key="1">
    <source>
        <dbReference type="ARBA" id="ARBA00004571"/>
    </source>
</evidence>
<keyword evidence="17" id="KW-1185">Reference proteome</keyword>
<keyword evidence="6" id="KW-0408">Iron</keyword>
<evidence type="ECO:0000256" key="10">
    <source>
        <dbReference type="ARBA" id="ARBA00023237"/>
    </source>
</evidence>
<sequence length="683" mass="74384">MHYPSFTKKLLFIAVSSASGAAPLWAQDNPASLDKVTVVGEKTERSLKDTTSSVNVIDGADLASNQYLSVNSAIADTANLVVLSGANPDIRGVSGNGSATGFLSFSGGSKARVSRLVDGVAEPFIADLTGDTGLWDVEQIEVYRGPQSTTNGRNSIGGSIYIKTHKPTYELEGKARLSARNQDNLLNSAIMLNAPLVDNQLAFRLAAEKTDGDTYTDSTEYDTNPSSHDLNELSSYRVRSKLLWEPAAVDGLSALLSYVTSEEQGNTGRQYYQGDDPWKFVPVTQRYMDTQSDTLSLDLGYQVSDAISVDLLIADSGLDWGFDEYQPDPARESQVSMREEDTNIDAKVSIRPQDSALSGFVGLAYSERSQDFNSAGASVYNGKDNSSSTSLYGEGSYQLNQQWALTLGARVQKEEQTRDFSLRGAAEARLDREKTIHLPKLVVQFAATDNTTLFASARKGYNQGGGGFNSTANEYYYFDEERVTAYEMGSRSTLLNGNLNLSVNLFHNTYDGFQALSVKDNNRKIDNLNEAVTYGAEIEARLFVSSALQLRGGLGLLDSEITDATDEYPEADGNRLNSAPGVTANIGGRYWLTHALNVDLSANYVGEYFGDFLNSEERKAGDYIIARLSTTYEQGDWLLSAFVNNLANEEALLTREPASGYYPEGYAAVVDPRTIGASVTYSF</sequence>
<evidence type="ECO:0000256" key="6">
    <source>
        <dbReference type="ARBA" id="ARBA00023004"/>
    </source>
</evidence>
<evidence type="ECO:0000259" key="15">
    <source>
        <dbReference type="Pfam" id="PF07715"/>
    </source>
</evidence>
<evidence type="ECO:0000256" key="11">
    <source>
        <dbReference type="PROSITE-ProRule" id="PRU01360"/>
    </source>
</evidence>
<dbReference type="GO" id="GO:0006826">
    <property type="term" value="P:iron ion transport"/>
    <property type="evidence" value="ECO:0007669"/>
    <property type="project" value="UniProtKB-KW"/>
</dbReference>
<keyword evidence="9 11" id="KW-0472">Membrane</keyword>
<reference evidence="16" key="2">
    <citation type="submission" date="2022-08" db="EMBL/GenBank/DDBJ databases">
        <authorList>
            <person name="Dong C."/>
        </authorList>
    </citation>
    <scope>NUCLEOTIDE SEQUENCE</scope>
    <source>
        <strain evidence="16">59MF3M-4</strain>
    </source>
</reference>
<accession>A0A9X2WFM8</accession>
<dbReference type="PANTHER" id="PTHR32552">
    <property type="entry name" value="FERRICHROME IRON RECEPTOR-RELATED"/>
    <property type="match status" value="1"/>
</dbReference>
<keyword evidence="16" id="KW-0675">Receptor</keyword>
<dbReference type="InterPro" id="IPR012910">
    <property type="entry name" value="Plug_dom"/>
</dbReference>
<dbReference type="Proteomes" id="UP001147830">
    <property type="component" value="Unassembled WGS sequence"/>
</dbReference>
<evidence type="ECO:0000256" key="13">
    <source>
        <dbReference type="SAM" id="SignalP"/>
    </source>
</evidence>
<evidence type="ECO:0000256" key="7">
    <source>
        <dbReference type="ARBA" id="ARBA00023065"/>
    </source>
</evidence>
<evidence type="ECO:0000256" key="3">
    <source>
        <dbReference type="ARBA" id="ARBA00022452"/>
    </source>
</evidence>
<dbReference type="SUPFAM" id="SSF56935">
    <property type="entry name" value="Porins"/>
    <property type="match status" value="1"/>
</dbReference>
<feature type="domain" description="TonB-dependent receptor-like beta-barrel" evidence="14">
    <location>
        <begin position="257"/>
        <end position="646"/>
    </location>
</feature>
<evidence type="ECO:0000256" key="4">
    <source>
        <dbReference type="ARBA" id="ARBA00022496"/>
    </source>
</evidence>
<keyword evidence="4" id="KW-0410">Iron transport</keyword>
<comment type="subcellular location">
    <subcellularLocation>
        <location evidence="1 11">Cell outer membrane</location>
        <topology evidence="1 11">Multi-pass membrane protein</topology>
    </subcellularLocation>
</comment>
<dbReference type="AlphaFoldDB" id="A0A9X2WFM8"/>
<dbReference type="GO" id="GO:0009279">
    <property type="term" value="C:cell outer membrane"/>
    <property type="evidence" value="ECO:0007669"/>
    <property type="project" value="UniProtKB-SubCell"/>
</dbReference>
<comment type="caution">
    <text evidence="16">The sequence shown here is derived from an EMBL/GenBank/DDBJ whole genome shotgun (WGS) entry which is preliminary data.</text>
</comment>
<evidence type="ECO:0000313" key="17">
    <source>
        <dbReference type="Proteomes" id="UP001147830"/>
    </source>
</evidence>
<organism evidence="16 17">
    <name type="scientific">Thalassolituus pacificus</name>
    <dbReference type="NCBI Taxonomy" id="2975440"/>
    <lineage>
        <taxon>Bacteria</taxon>
        <taxon>Pseudomonadati</taxon>
        <taxon>Pseudomonadota</taxon>
        <taxon>Gammaproteobacteria</taxon>
        <taxon>Oceanospirillales</taxon>
        <taxon>Oceanospirillaceae</taxon>
        <taxon>Thalassolituus</taxon>
    </lineage>
</organism>
<dbReference type="PANTHER" id="PTHR32552:SF81">
    <property type="entry name" value="TONB-DEPENDENT OUTER MEMBRANE RECEPTOR"/>
    <property type="match status" value="1"/>
</dbReference>
<dbReference type="PROSITE" id="PS52016">
    <property type="entry name" value="TONB_DEPENDENT_REC_3"/>
    <property type="match status" value="1"/>
</dbReference>
<feature type="chain" id="PRO_5040973752" evidence="13">
    <location>
        <begin position="27"/>
        <end position="683"/>
    </location>
</feature>
<feature type="signal peptide" evidence="13">
    <location>
        <begin position="1"/>
        <end position="26"/>
    </location>
</feature>
<proteinExistence type="inferred from homology"/>
<dbReference type="Gene3D" id="2.40.170.20">
    <property type="entry name" value="TonB-dependent receptor, beta-barrel domain"/>
    <property type="match status" value="1"/>
</dbReference>
<gene>
    <name evidence="16" type="ORF">NYR02_09225</name>
</gene>
<keyword evidence="5 11" id="KW-0812">Transmembrane</keyword>
<comment type="similarity">
    <text evidence="11 12">Belongs to the TonB-dependent receptor family.</text>
</comment>
<feature type="domain" description="TonB-dependent receptor plug" evidence="15">
    <location>
        <begin position="47"/>
        <end position="158"/>
    </location>
</feature>
<keyword evidence="10 11" id="KW-0998">Cell outer membrane</keyword>
<evidence type="ECO:0000256" key="5">
    <source>
        <dbReference type="ARBA" id="ARBA00022692"/>
    </source>
</evidence>
<name>A0A9X2WFM8_9GAMM</name>
<dbReference type="Pfam" id="PF00593">
    <property type="entry name" value="TonB_dep_Rec_b-barrel"/>
    <property type="match status" value="1"/>
</dbReference>
<evidence type="ECO:0000256" key="9">
    <source>
        <dbReference type="ARBA" id="ARBA00023136"/>
    </source>
</evidence>
<evidence type="ECO:0000256" key="8">
    <source>
        <dbReference type="ARBA" id="ARBA00023077"/>
    </source>
</evidence>
<keyword evidence="2 11" id="KW-0813">Transport</keyword>
<dbReference type="InterPro" id="IPR036942">
    <property type="entry name" value="Beta-barrel_TonB_sf"/>
</dbReference>
<dbReference type="EMBL" id="JAOANI010000015">
    <property type="protein sequence ID" value="MCT7359200.1"/>
    <property type="molecule type" value="Genomic_DNA"/>
</dbReference>
<reference evidence="16" key="1">
    <citation type="journal article" date="2022" name="Front. Microbiol.">
        <title>Genome-based taxonomic rearrangement of Oceanobacter-related bacteria including the description of Thalassolituus hydrocarbonoclasticus sp. nov. and Thalassolituus pacificus sp. nov. and emended description of the genus Thalassolituus.</title>
        <authorList>
            <person name="Dong C."/>
            <person name="Wei L."/>
            <person name="Wang J."/>
            <person name="Lai Q."/>
            <person name="Huang Z."/>
            <person name="Shao Z."/>
        </authorList>
    </citation>
    <scope>NUCLEOTIDE SEQUENCE</scope>
    <source>
        <strain evidence="16">59MF3M-4</strain>
    </source>
</reference>
<keyword evidence="8 12" id="KW-0798">TonB box</keyword>
<dbReference type="InterPro" id="IPR039426">
    <property type="entry name" value="TonB-dep_rcpt-like"/>
</dbReference>
<evidence type="ECO:0000256" key="2">
    <source>
        <dbReference type="ARBA" id="ARBA00022448"/>
    </source>
</evidence>
<keyword evidence="7" id="KW-0406">Ion transport</keyword>
<keyword evidence="13" id="KW-0732">Signal</keyword>
<dbReference type="InterPro" id="IPR000531">
    <property type="entry name" value="Beta-barrel_TonB"/>
</dbReference>
<evidence type="ECO:0000313" key="16">
    <source>
        <dbReference type="EMBL" id="MCT7359200.1"/>
    </source>
</evidence>
<keyword evidence="3 11" id="KW-1134">Transmembrane beta strand</keyword>
<evidence type="ECO:0000259" key="14">
    <source>
        <dbReference type="Pfam" id="PF00593"/>
    </source>
</evidence>
<evidence type="ECO:0000256" key="12">
    <source>
        <dbReference type="RuleBase" id="RU003357"/>
    </source>
</evidence>
<dbReference type="Pfam" id="PF07715">
    <property type="entry name" value="Plug"/>
    <property type="match status" value="1"/>
</dbReference>
<protein>
    <submittedName>
        <fullName evidence="16">TonB-dependent receptor</fullName>
    </submittedName>
</protein>